<reference evidence="5" key="1">
    <citation type="submission" date="2020-10" db="EMBL/GenBank/DDBJ databases">
        <authorList>
            <person name="Gilroy R."/>
        </authorList>
    </citation>
    <scope>NUCLEOTIDE SEQUENCE</scope>
    <source>
        <strain evidence="5">ChiSxjej2B14-6234</strain>
    </source>
</reference>
<name>A0A9D0Z8S6_9FIRM</name>
<dbReference type="AlphaFoldDB" id="A0A9D0Z8S6"/>
<dbReference type="CDD" id="cd02440">
    <property type="entry name" value="AdoMet_MTases"/>
    <property type="match status" value="1"/>
</dbReference>
<keyword evidence="1 5" id="KW-0489">Methyltransferase</keyword>
<dbReference type="Proteomes" id="UP000886887">
    <property type="component" value="Unassembled WGS sequence"/>
</dbReference>
<evidence type="ECO:0000256" key="3">
    <source>
        <dbReference type="ARBA" id="ARBA00022691"/>
    </source>
</evidence>
<dbReference type="GO" id="GO:0032259">
    <property type="term" value="P:methylation"/>
    <property type="evidence" value="ECO:0007669"/>
    <property type="project" value="UniProtKB-KW"/>
</dbReference>
<protein>
    <submittedName>
        <fullName evidence="5">Class I SAM-dependent methyltransferase</fullName>
    </submittedName>
</protein>
<dbReference type="GO" id="GO:0008757">
    <property type="term" value="F:S-adenosylmethionine-dependent methyltransferase activity"/>
    <property type="evidence" value="ECO:0007669"/>
    <property type="project" value="InterPro"/>
</dbReference>
<dbReference type="Gene3D" id="3.40.50.150">
    <property type="entry name" value="Vaccinia Virus protein VP39"/>
    <property type="match status" value="1"/>
</dbReference>
<evidence type="ECO:0000256" key="2">
    <source>
        <dbReference type="ARBA" id="ARBA00022679"/>
    </source>
</evidence>
<feature type="domain" description="Methyltransferase type 11" evidence="4">
    <location>
        <begin position="48"/>
        <end position="143"/>
    </location>
</feature>
<keyword evidence="2" id="KW-0808">Transferase</keyword>
<evidence type="ECO:0000313" key="5">
    <source>
        <dbReference type="EMBL" id="HIQ71262.1"/>
    </source>
</evidence>
<proteinExistence type="predicted"/>
<comment type="caution">
    <text evidence="5">The sequence shown here is derived from an EMBL/GenBank/DDBJ whole genome shotgun (WGS) entry which is preliminary data.</text>
</comment>
<dbReference type="EMBL" id="DVFJ01000009">
    <property type="protein sequence ID" value="HIQ71262.1"/>
    <property type="molecule type" value="Genomic_DNA"/>
</dbReference>
<dbReference type="PANTHER" id="PTHR43464">
    <property type="entry name" value="METHYLTRANSFERASE"/>
    <property type="match status" value="1"/>
</dbReference>
<sequence length="248" mass="28042">MRRDSSTVGWNGLGDDWIAFAQKNESRIHFILPNMLQYLGDVRGKALLDLGCGEGGYARELARRGAQVWAVDCAERAIAYASERAQQEQLAIRHLVRNSSDLWGLESGSFDVVLCSMMLMDCEDLEGTLREIARVLRPGGLLCASVLHPCFNGHYELGIGRQGEGAERQVVVRNYFEPREWSAPVGDSATPVVWRHRTLEEYVKSFVRCGLTIVDLWEPRATAEQARLARTMALLDRVPLYLYWKLQK</sequence>
<reference evidence="5" key="2">
    <citation type="journal article" date="2021" name="PeerJ">
        <title>Extensive microbial diversity within the chicken gut microbiome revealed by metagenomics and culture.</title>
        <authorList>
            <person name="Gilroy R."/>
            <person name="Ravi A."/>
            <person name="Getino M."/>
            <person name="Pursley I."/>
            <person name="Horton D.L."/>
            <person name="Alikhan N.F."/>
            <person name="Baker D."/>
            <person name="Gharbi K."/>
            <person name="Hall N."/>
            <person name="Watson M."/>
            <person name="Adriaenssens E.M."/>
            <person name="Foster-Nyarko E."/>
            <person name="Jarju S."/>
            <person name="Secka A."/>
            <person name="Antonio M."/>
            <person name="Oren A."/>
            <person name="Chaudhuri R.R."/>
            <person name="La Ragione R."/>
            <person name="Hildebrand F."/>
            <person name="Pallen M.J."/>
        </authorList>
    </citation>
    <scope>NUCLEOTIDE SEQUENCE</scope>
    <source>
        <strain evidence="5">ChiSxjej2B14-6234</strain>
    </source>
</reference>
<keyword evidence="3" id="KW-0949">S-adenosyl-L-methionine</keyword>
<dbReference type="SUPFAM" id="SSF53335">
    <property type="entry name" value="S-adenosyl-L-methionine-dependent methyltransferases"/>
    <property type="match status" value="1"/>
</dbReference>
<dbReference type="InterPro" id="IPR013216">
    <property type="entry name" value="Methyltransf_11"/>
</dbReference>
<gene>
    <name evidence="5" type="ORF">IAB73_03505</name>
</gene>
<accession>A0A9D0Z8S6</accession>
<evidence type="ECO:0000256" key="1">
    <source>
        <dbReference type="ARBA" id="ARBA00022603"/>
    </source>
</evidence>
<organism evidence="5 6">
    <name type="scientific">Candidatus Onthenecus intestinigallinarum</name>
    <dbReference type="NCBI Taxonomy" id="2840875"/>
    <lineage>
        <taxon>Bacteria</taxon>
        <taxon>Bacillati</taxon>
        <taxon>Bacillota</taxon>
        <taxon>Clostridia</taxon>
        <taxon>Eubacteriales</taxon>
        <taxon>Candidatus Onthenecus</taxon>
    </lineage>
</organism>
<dbReference type="PANTHER" id="PTHR43464:SF19">
    <property type="entry name" value="UBIQUINONE BIOSYNTHESIS O-METHYLTRANSFERASE, MITOCHONDRIAL"/>
    <property type="match status" value="1"/>
</dbReference>
<dbReference type="InterPro" id="IPR029063">
    <property type="entry name" value="SAM-dependent_MTases_sf"/>
</dbReference>
<dbReference type="Pfam" id="PF08241">
    <property type="entry name" value="Methyltransf_11"/>
    <property type="match status" value="1"/>
</dbReference>
<evidence type="ECO:0000313" key="6">
    <source>
        <dbReference type="Proteomes" id="UP000886887"/>
    </source>
</evidence>
<evidence type="ECO:0000259" key="4">
    <source>
        <dbReference type="Pfam" id="PF08241"/>
    </source>
</evidence>